<feature type="compositionally biased region" description="Pro residues" evidence="1">
    <location>
        <begin position="43"/>
        <end position="53"/>
    </location>
</feature>
<sequence>MSGHDHVPVTAARLRNLRSASTTALSPAGEHADDPQGHRHHPPAGPAQPPPGLRPSWRHHQRRLGHRQDHRTDPARSRPRTGCPPPQPPRQKPTPGDLTRQLNKGESLHALRRRLHYADQGIVRGRHREQQNEQAWCLTVVTNSVVAWHTEYLGLAVAQLRRAGRAIDDEVLAHISPARSGSVNFFGSIAVDYDREIAQFDGTGHRPLRRRRGLTAWPVGSERRRAMNEDGAEQCWCPNDADGAGAWTVEGEDGPGHRARWRVCPDGHGFPGHSPYADPEPGETRARAGDGAAITCPRPDRC</sequence>
<evidence type="ECO:0000313" key="3">
    <source>
        <dbReference type="EMBL" id="MFC5887778.1"/>
    </source>
</evidence>
<feature type="compositionally biased region" description="Basic residues" evidence="1">
    <location>
        <begin position="56"/>
        <end position="65"/>
    </location>
</feature>
<protein>
    <submittedName>
        <fullName evidence="3">Tn3 family transposase</fullName>
    </submittedName>
</protein>
<dbReference type="EMBL" id="JBHSOD010000031">
    <property type="protein sequence ID" value="MFC5887778.1"/>
    <property type="molecule type" value="Genomic_DNA"/>
</dbReference>
<comment type="caution">
    <text evidence="3">The sequence shown here is derived from an EMBL/GenBank/DDBJ whole genome shotgun (WGS) entry which is preliminary data.</text>
</comment>
<keyword evidence="4" id="KW-1185">Reference proteome</keyword>
<feature type="compositionally biased region" description="Pro residues" evidence="1">
    <location>
        <begin position="82"/>
        <end position="92"/>
    </location>
</feature>
<feature type="region of interest" description="Disordered" evidence="1">
    <location>
        <begin position="272"/>
        <end position="302"/>
    </location>
</feature>
<reference evidence="4" key="1">
    <citation type="journal article" date="2019" name="Int. J. Syst. Evol. Microbiol.">
        <title>The Global Catalogue of Microorganisms (GCM) 10K type strain sequencing project: providing services to taxonomists for standard genome sequencing and annotation.</title>
        <authorList>
            <consortium name="The Broad Institute Genomics Platform"/>
            <consortium name="The Broad Institute Genome Sequencing Center for Infectious Disease"/>
            <person name="Wu L."/>
            <person name="Ma J."/>
        </authorList>
    </citation>
    <scope>NUCLEOTIDE SEQUENCE [LARGE SCALE GENOMIC DNA]</scope>
    <source>
        <strain evidence="4">CGMCC 4.1469</strain>
    </source>
</reference>
<feature type="region of interest" description="Disordered" evidence="1">
    <location>
        <begin position="19"/>
        <end position="101"/>
    </location>
</feature>
<accession>A0ABW1F0G6</accession>
<name>A0ABW1F0G6_9ACTN</name>
<proteinExistence type="predicted"/>
<organism evidence="3 4">
    <name type="scientific">Kitasatospora aburaviensis</name>
    <dbReference type="NCBI Taxonomy" id="67265"/>
    <lineage>
        <taxon>Bacteria</taxon>
        <taxon>Bacillati</taxon>
        <taxon>Actinomycetota</taxon>
        <taxon>Actinomycetes</taxon>
        <taxon>Kitasatosporales</taxon>
        <taxon>Streptomycetaceae</taxon>
        <taxon>Kitasatospora</taxon>
    </lineage>
</organism>
<evidence type="ECO:0000313" key="4">
    <source>
        <dbReference type="Proteomes" id="UP001596067"/>
    </source>
</evidence>
<evidence type="ECO:0000256" key="1">
    <source>
        <dbReference type="SAM" id="MobiDB-lite"/>
    </source>
</evidence>
<dbReference type="Pfam" id="PF01526">
    <property type="entry name" value="DDE_Tnp_Tn3"/>
    <property type="match status" value="1"/>
</dbReference>
<gene>
    <name evidence="3" type="ORF">ACFP0N_22700</name>
</gene>
<feature type="compositionally biased region" description="Basic and acidic residues" evidence="1">
    <location>
        <begin position="66"/>
        <end position="76"/>
    </location>
</feature>
<evidence type="ECO:0000259" key="2">
    <source>
        <dbReference type="Pfam" id="PF01526"/>
    </source>
</evidence>
<dbReference type="Proteomes" id="UP001596067">
    <property type="component" value="Unassembled WGS sequence"/>
</dbReference>
<dbReference type="InterPro" id="IPR002513">
    <property type="entry name" value="Tn3_Tnp_DDE_dom"/>
</dbReference>
<feature type="domain" description="Tn3 transposase DDE" evidence="2">
    <location>
        <begin position="99"/>
        <end position="187"/>
    </location>
</feature>